<evidence type="ECO:0000259" key="3">
    <source>
        <dbReference type="Pfam" id="PF24883"/>
    </source>
</evidence>
<dbReference type="AlphaFoldDB" id="A0A0F4YTS2"/>
<sequence length="1264" mass="141970">MTMQSIPSVFLPISTIFTLQSPALDGEKNESKVGRQTNCYFRGNTSQPYVTSTTNRAQGGCVGLKFMHEAVQASGKEILTTHQGRIKRAGPWARGYFPRRVRGILQRTIRQGKRKPPTVRKCRRSDRLDPDGDEANFEEAGSKDPIGELSSNYIDYMEKFSSMFNEIARKLPAYENHVEQLRSLLAAQGRTISSRLVHALANVYADLIRFCHPAIRLFSAKRSDSSSNSKCFSSHEEALLFYARYDAQMQRDRETSVEAEQAALREQFQSRINELGLWIDPPQWKESYDAAAHSRATGTCSWVLQDPEYQAWKSQRDGGTKRVLSIQGFGKTTLCPVVIDDLSASEIPPAGSTTSSPTNVVAYYFFNQQQHQESPGSAFRYLLAQVLHGLQHSQKAIDIASTLFDKRNLGQHRATDAEIFAVLQLLLKEFPRFYLVIDAVDECSDPEHFLDRLYIPSQELARRGFLPSTASLEDYVDKIISRASGMFLWVKLLVNFLYMDVLTLNQRCDAIEYLNRLEGLDALYRAIAAKPRERFSGQSNLNIRKGLKWILGARRPVDIDEFAVAVAVPLDRPLSAADTIPNLERSLSNVFGGLLELTSKRTVCFIYLSAYEFFSCTEGDDGPSTSTRSEFQADHAEVQHCIAMCCLSYLVYTIPGEPLSGDVDTTPDADLTKRRFPLLPYASQFWSQHVVDAITGTLASCNTSRPSLQELLHVFIRFLVQAFTQSRFWHQTVHSRVIPIARPERIHAASERNILIKSQASLDATKLATIRLIPPSSMFEIPENSNYLVDIVGWQARYDLWSLEPNEHLDAITWNVEPAALKTLFEDATNGLPGWRKWTGFRFPVAIADDLQAVIVLNSVVRLSPGLAQVWYNTLDVFGRLPSHREPVVDASFQLKLWGSGRVVAVFRRTLGYSYSPCGELVHGGLLQFLHDVNFATGHPRPSYGCFESWHLQVVSAYTASFLDRATVFHPRLPLVAFHALIPSRTPCSGRLDPGPVKTYLWHFGGSLNDSKHLTNLPVRNLYVIHDGLLDSLGFISDGEYIHGEDSKTGDPVVIKLDDFLKEKEQQRQPRTIQDNDDRQVRLPVRSNTALQQQARKRTFEHLVSLCKRDRPKNAVKHTDSLTFGRNRDGVAQISKLTQLDEGAIVLQTLGADGKLHLQTLSRLPDKIRSSSVASVLNTAAAGRREGYSRILLNKGAQERYSLDDVGDLSLPAIVERSETSVPTYTSDGSNHNNIFLLEAQDTGEEQAPSLKRRKTTCISWTMS</sequence>
<dbReference type="RefSeq" id="XP_013327650.1">
    <property type="nucleotide sequence ID" value="XM_013472196.1"/>
</dbReference>
<evidence type="ECO:0000256" key="1">
    <source>
        <dbReference type="ARBA" id="ARBA00022737"/>
    </source>
</evidence>
<dbReference type="GeneID" id="25317291"/>
<proteinExistence type="predicted"/>
<feature type="compositionally biased region" description="Basic residues" evidence="2">
    <location>
        <begin position="110"/>
        <end position="124"/>
    </location>
</feature>
<dbReference type="Pfam" id="PF24883">
    <property type="entry name" value="NPHP3_N"/>
    <property type="match status" value="1"/>
</dbReference>
<name>A0A0F4YTS2_RASE3</name>
<dbReference type="Gene3D" id="3.40.50.300">
    <property type="entry name" value="P-loop containing nucleotide triphosphate hydrolases"/>
    <property type="match status" value="1"/>
</dbReference>
<evidence type="ECO:0000256" key="2">
    <source>
        <dbReference type="SAM" id="MobiDB-lite"/>
    </source>
</evidence>
<evidence type="ECO:0000313" key="4">
    <source>
        <dbReference type="EMBL" id="KKA21038.1"/>
    </source>
</evidence>
<dbReference type="EMBL" id="LASV01000209">
    <property type="protein sequence ID" value="KKA21038.1"/>
    <property type="molecule type" value="Genomic_DNA"/>
</dbReference>
<protein>
    <recommendedName>
        <fullName evidence="3">Nephrocystin 3-like N-terminal domain-containing protein</fullName>
    </recommendedName>
</protein>
<dbReference type="InterPro" id="IPR027417">
    <property type="entry name" value="P-loop_NTPase"/>
</dbReference>
<dbReference type="InterPro" id="IPR056884">
    <property type="entry name" value="NPHP3-like_N"/>
</dbReference>
<dbReference type="PANTHER" id="PTHR10039">
    <property type="entry name" value="AMELOGENIN"/>
    <property type="match status" value="1"/>
</dbReference>
<dbReference type="PANTHER" id="PTHR10039:SF15">
    <property type="entry name" value="NACHT DOMAIN-CONTAINING PROTEIN"/>
    <property type="match status" value="1"/>
</dbReference>
<accession>A0A0F4YTS2</accession>
<reference evidence="4 5" key="1">
    <citation type="submission" date="2015-04" db="EMBL/GenBank/DDBJ databases">
        <authorList>
            <person name="Heijne W.H."/>
            <person name="Fedorova N.D."/>
            <person name="Nierman W.C."/>
            <person name="Vollebregt A.W."/>
            <person name="Zhao Z."/>
            <person name="Wu L."/>
            <person name="Kumar M."/>
            <person name="Stam H."/>
            <person name="van den Berg M.A."/>
            <person name="Pel H.J."/>
        </authorList>
    </citation>
    <scope>NUCLEOTIDE SEQUENCE [LARGE SCALE GENOMIC DNA]</scope>
    <source>
        <strain evidence="4 5">CBS 393.64</strain>
    </source>
</reference>
<keyword evidence="5" id="KW-1185">Reference proteome</keyword>
<feature type="domain" description="Nephrocystin 3-like N-terminal" evidence="3">
    <location>
        <begin position="298"/>
        <end position="453"/>
    </location>
</feature>
<dbReference type="OrthoDB" id="4142738at2759"/>
<feature type="region of interest" description="Disordered" evidence="2">
    <location>
        <begin position="110"/>
        <end position="143"/>
    </location>
</feature>
<organism evidence="4 5">
    <name type="scientific">Rasamsonia emersonii (strain ATCC 16479 / CBS 393.64 / IMI 116815)</name>
    <dbReference type="NCBI Taxonomy" id="1408163"/>
    <lineage>
        <taxon>Eukaryota</taxon>
        <taxon>Fungi</taxon>
        <taxon>Dikarya</taxon>
        <taxon>Ascomycota</taxon>
        <taxon>Pezizomycotina</taxon>
        <taxon>Eurotiomycetes</taxon>
        <taxon>Eurotiomycetidae</taxon>
        <taxon>Eurotiales</taxon>
        <taxon>Trichocomaceae</taxon>
        <taxon>Rasamsonia</taxon>
    </lineage>
</organism>
<comment type="caution">
    <text evidence="4">The sequence shown here is derived from an EMBL/GenBank/DDBJ whole genome shotgun (WGS) entry which is preliminary data.</text>
</comment>
<keyword evidence="1" id="KW-0677">Repeat</keyword>
<dbReference type="Proteomes" id="UP000053958">
    <property type="component" value="Unassembled WGS sequence"/>
</dbReference>
<evidence type="ECO:0000313" key="5">
    <source>
        <dbReference type="Proteomes" id="UP000053958"/>
    </source>
</evidence>
<gene>
    <name evidence="4" type="ORF">T310_4944</name>
</gene>